<evidence type="ECO:0000256" key="4">
    <source>
        <dbReference type="ARBA" id="ARBA00023136"/>
    </source>
</evidence>
<proteinExistence type="predicted"/>
<feature type="domain" description="G-protein coupled receptors family 1 profile" evidence="6">
    <location>
        <begin position="40"/>
        <end position="323"/>
    </location>
</feature>
<evidence type="ECO:0000256" key="2">
    <source>
        <dbReference type="ARBA" id="ARBA00022692"/>
    </source>
</evidence>
<feature type="transmembrane region" description="Helical" evidence="5">
    <location>
        <begin position="61"/>
        <end position="81"/>
    </location>
</feature>
<keyword evidence="3 5" id="KW-1133">Transmembrane helix</keyword>
<dbReference type="GO" id="GO:0004930">
    <property type="term" value="F:G protein-coupled receptor activity"/>
    <property type="evidence" value="ECO:0007669"/>
    <property type="project" value="InterPro"/>
</dbReference>
<accession>A0AA36FV36</accession>
<dbReference type="Gene3D" id="1.20.1070.10">
    <property type="entry name" value="Rhodopsin 7-helix transmembrane proteins"/>
    <property type="match status" value="1"/>
</dbReference>
<keyword evidence="4 5" id="KW-0472">Membrane</keyword>
<feature type="transmembrane region" description="Helical" evidence="5">
    <location>
        <begin position="144"/>
        <end position="164"/>
    </location>
</feature>
<dbReference type="InterPro" id="IPR000276">
    <property type="entry name" value="GPCR_Rhodpsn"/>
</dbReference>
<evidence type="ECO:0000256" key="5">
    <source>
        <dbReference type="SAM" id="Phobius"/>
    </source>
</evidence>
<feature type="transmembrane region" description="Helical" evidence="5">
    <location>
        <begin position="270"/>
        <end position="290"/>
    </location>
</feature>
<evidence type="ECO:0000313" key="8">
    <source>
        <dbReference type="Proteomes" id="UP001177023"/>
    </source>
</evidence>
<dbReference type="PANTHER" id="PTHR46895">
    <property type="entry name" value="PROTEIN CBG20548-RELATED"/>
    <property type="match status" value="1"/>
</dbReference>
<protein>
    <recommendedName>
        <fullName evidence="6">G-protein coupled receptors family 1 profile domain-containing protein</fullName>
    </recommendedName>
</protein>
<dbReference type="CDD" id="cd14978">
    <property type="entry name" value="7tmA_FMRFamide_R-like"/>
    <property type="match status" value="1"/>
</dbReference>
<dbReference type="InterPro" id="IPR017452">
    <property type="entry name" value="GPCR_Rhodpsn_7TM"/>
</dbReference>
<evidence type="ECO:0000313" key="7">
    <source>
        <dbReference type="EMBL" id="CAJ0568315.1"/>
    </source>
</evidence>
<dbReference type="PROSITE" id="PS50262">
    <property type="entry name" value="G_PROTEIN_RECEP_F1_2"/>
    <property type="match status" value="1"/>
</dbReference>
<keyword evidence="2 5" id="KW-0812">Transmembrane</keyword>
<dbReference type="PANTHER" id="PTHR46895:SF7">
    <property type="entry name" value="G-PROTEIN COUPLED RECEPTORS FAMILY 1 PROFILE DOMAIN-CONTAINING PROTEIN"/>
    <property type="match status" value="1"/>
</dbReference>
<feature type="transmembrane region" description="Helical" evidence="5">
    <location>
        <begin position="101"/>
        <end position="123"/>
    </location>
</feature>
<feature type="transmembrane region" description="Helical" evidence="5">
    <location>
        <begin position="207"/>
        <end position="234"/>
    </location>
</feature>
<evidence type="ECO:0000256" key="1">
    <source>
        <dbReference type="ARBA" id="ARBA00004370"/>
    </source>
</evidence>
<reference evidence="7" key="1">
    <citation type="submission" date="2023-06" db="EMBL/GenBank/DDBJ databases">
        <authorList>
            <person name="Delattre M."/>
        </authorList>
    </citation>
    <scope>NUCLEOTIDE SEQUENCE</scope>
    <source>
        <strain evidence="7">AF72</strain>
    </source>
</reference>
<dbReference type="Pfam" id="PF00001">
    <property type="entry name" value="7tm_1"/>
    <property type="match status" value="1"/>
</dbReference>
<dbReference type="EMBL" id="CATQJA010001718">
    <property type="protein sequence ID" value="CAJ0568315.1"/>
    <property type="molecule type" value="Genomic_DNA"/>
</dbReference>
<dbReference type="SUPFAM" id="SSF81321">
    <property type="entry name" value="Family A G protein-coupled receptor-like"/>
    <property type="match status" value="1"/>
</dbReference>
<dbReference type="AlphaFoldDB" id="A0AA36FV36"/>
<dbReference type="SMART" id="SM01381">
    <property type="entry name" value="7TM_GPCR_Srsx"/>
    <property type="match status" value="1"/>
</dbReference>
<feature type="transmembrane region" description="Helical" evidence="5">
    <location>
        <begin position="28"/>
        <end position="49"/>
    </location>
</feature>
<organism evidence="7 8">
    <name type="scientific">Mesorhabditis spiculigera</name>
    <dbReference type="NCBI Taxonomy" id="96644"/>
    <lineage>
        <taxon>Eukaryota</taxon>
        <taxon>Metazoa</taxon>
        <taxon>Ecdysozoa</taxon>
        <taxon>Nematoda</taxon>
        <taxon>Chromadorea</taxon>
        <taxon>Rhabditida</taxon>
        <taxon>Rhabditina</taxon>
        <taxon>Rhabditomorpha</taxon>
        <taxon>Rhabditoidea</taxon>
        <taxon>Rhabditidae</taxon>
        <taxon>Mesorhabditinae</taxon>
        <taxon>Mesorhabditis</taxon>
    </lineage>
</organism>
<gene>
    <name evidence="7" type="ORF">MSPICULIGERA_LOCUS6838</name>
</gene>
<feature type="non-terminal residue" evidence="7">
    <location>
        <position position="418"/>
    </location>
</feature>
<evidence type="ECO:0000256" key="3">
    <source>
        <dbReference type="ARBA" id="ARBA00022989"/>
    </source>
</evidence>
<comment type="subcellular location">
    <subcellularLocation>
        <location evidence="1">Membrane</location>
    </subcellularLocation>
</comment>
<comment type="caution">
    <text evidence="7">The sequence shown here is derived from an EMBL/GenBank/DDBJ whole genome shotgun (WGS) entry which is preliminary data.</text>
</comment>
<name>A0AA36FV36_9BILA</name>
<dbReference type="Proteomes" id="UP001177023">
    <property type="component" value="Unassembled WGS sequence"/>
</dbReference>
<evidence type="ECO:0000259" key="6">
    <source>
        <dbReference type="PROSITE" id="PS50262"/>
    </source>
</evidence>
<dbReference type="GO" id="GO:0016020">
    <property type="term" value="C:membrane"/>
    <property type="evidence" value="ECO:0007669"/>
    <property type="project" value="UniProtKB-SubCell"/>
</dbReference>
<dbReference type="PRINTS" id="PR00237">
    <property type="entry name" value="GPCRRHODOPSN"/>
</dbReference>
<sequence length="418" mass="47899">MTNICDHPEKLYEELRLVRGLDRHTYRYLYPIQLLVTLVGNVLIISVLLRSQVKNRANHLLALLALCDAMVLILLFPQFLATLPGVQDSNSYRVFYKKIMVQVQALSNWFSAAAIWFVLAVSIERLVVIKFPFRSLNNFNNKQSVAMAFVVFAGTFLLTSYHYISYRCEMREFCNETLVRVSCFPAGLEYFHKIYRIPLPSEARLSFIHYATVLNTIFAVLGPVVAVAVLNVALLRLIKNRNSQELLANCHQHKGPSAQIQQERRMTRTVMAIVTCFTVTQAPSALFALLRSYILLPPRVADIVPPITNNLVLIGKMCNVVLFCMTSSIFRRRLLLSLRLWTGGIFGKERRKTLLSTRSLSRSLLTQKTSVVHSPSIRVVPRRTSEMKRMESFNMQLVHRPDDAQSRLEPERPGEHRF</sequence>
<keyword evidence="8" id="KW-1185">Reference proteome</keyword>
<feature type="transmembrane region" description="Helical" evidence="5">
    <location>
        <begin position="310"/>
        <end position="330"/>
    </location>
</feature>